<dbReference type="Pfam" id="PF12096">
    <property type="entry name" value="DUF3572"/>
    <property type="match status" value="1"/>
</dbReference>
<evidence type="ECO:0000313" key="2">
    <source>
        <dbReference type="Proteomes" id="UP000244912"/>
    </source>
</evidence>
<dbReference type="OrthoDB" id="7356934at2"/>
<evidence type="ECO:0000313" key="1">
    <source>
        <dbReference type="EMBL" id="SPJ25249.1"/>
    </source>
</evidence>
<dbReference type="RefSeq" id="WP_108895059.1">
    <property type="nucleotide sequence ID" value="NZ_ONZF01000008.1"/>
</dbReference>
<dbReference type="Proteomes" id="UP000244912">
    <property type="component" value="Unassembled WGS sequence"/>
</dbReference>
<proteinExistence type="predicted"/>
<reference evidence="1 2" key="1">
    <citation type="submission" date="2018-03" db="EMBL/GenBank/DDBJ databases">
        <authorList>
            <person name="Keele B.F."/>
        </authorList>
    </citation>
    <scope>NUCLEOTIDE SEQUENCE [LARGE SCALE GENOMIC DNA]</scope>
    <source>
        <strain evidence="1 2">CECT 8504</strain>
    </source>
</reference>
<gene>
    <name evidence="1" type="ORF">PAA8504_03100</name>
</gene>
<name>A0A2R8BYP4_9RHOB</name>
<dbReference type="InterPro" id="IPR021955">
    <property type="entry name" value="DUF3572"/>
</dbReference>
<evidence type="ECO:0008006" key="3">
    <source>
        <dbReference type="Google" id="ProtNLM"/>
    </source>
</evidence>
<protein>
    <recommendedName>
        <fullName evidence="3">DUF3572 domain-containing protein</fullName>
    </recommendedName>
</protein>
<accession>A0A2R8BYP4</accession>
<organism evidence="1 2">
    <name type="scientific">Palleronia abyssalis</name>
    <dbReference type="NCBI Taxonomy" id="1501240"/>
    <lineage>
        <taxon>Bacteria</taxon>
        <taxon>Pseudomonadati</taxon>
        <taxon>Pseudomonadota</taxon>
        <taxon>Alphaproteobacteria</taxon>
        <taxon>Rhodobacterales</taxon>
        <taxon>Roseobacteraceae</taxon>
        <taxon>Palleronia</taxon>
    </lineage>
</organism>
<dbReference type="AlphaFoldDB" id="A0A2R8BYP4"/>
<dbReference type="EMBL" id="ONZF01000008">
    <property type="protein sequence ID" value="SPJ25249.1"/>
    <property type="molecule type" value="Genomic_DNA"/>
</dbReference>
<keyword evidence="2" id="KW-1185">Reference proteome</keyword>
<sequence>MQQQSAENLSQDVLLWLTRHEDLLPVFLNATGSDIPSVRAGFEDPEFLAAVLDFLLLDDAWVIAFCQDHDLPLSAPSEARAVLPGGAAVHWT</sequence>